<accession>A0A9P4JGS2</accession>
<reference evidence="2" key="1">
    <citation type="journal article" date="2020" name="Stud. Mycol.">
        <title>101 Dothideomycetes genomes: a test case for predicting lifestyles and emergence of pathogens.</title>
        <authorList>
            <person name="Haridas S."/>
            <person name="Albert R."/>
            <person name="Binder M."/>
            <person name="Bloem J."/>
            <person name="Labutti K."/>
            <person name="Salamov A."/>
            <person name="Andreopoulos B."/>
            <person name="Baker S."/>
            <person name="Barry K."/>
            <person name="Bills G."/>
            <person name="Bluhm B."/>
            <person name="Cannon C."/>
            <person name="Castanera R."/>
            <person name="Culley D."/>
            <person name="Daum C."/>
            <person name="Ezra D."/>
            <person name="Gonzalez J."/>
            <person name="Henrissat B."/>
            <person name="Kuo A."/>
            <person name="Liang C."/>
            <person name="Lipzen A."/>
            <person name="Lutzoni F."/>
            <person name="Magnuson J."/>
            <person name="Mondo S."/>
            <person name="Nolan M."/>
            <person name="Ohm R."/>
            <person name="Pangilinan J."/>
            <person name="Park H.-J."/>
            <person name="Ramirez L."/>
            <person name="Alfaro M."/>
            <person name="Sun H."/>
            <person name="Tritt A."/>
            <person name="Yoshinaga Y."/>
            <person name="Zwiers L.-H."/>
            <person name="Turgeon B."/>
            <person name="Goodwin S."/>
            <person name="Spatafora J."/>
            <person name="Crous P."/>
            <person name="Grigoriev I."/>
        </authorList>
    </citation>
    <scope>NUCLEOTIDE SEQUENCE</scope>
    <source>
        <strain evidence="2">ATCC 74209</strain>
    </source>
</reference>
<dbReference type="GO" id="GO:0043829">
    <property type="term" value="F:tRNA-specific adenosine-37 deaminase activity"/>
    <property type="evidence" value="ECO:0007669"/>
    <property type="project" value="TreeGrafter"/>
</dbReference>
<name>A0A9P4JGS2_9PLEO</name>
<gene>
    <name evidence="2" type="ORF">GQ43DRAFT_465078</name>
</gene>
<dbReference type="SMART" id="SM00552">
    <property type="entry name" value="ADEAMc"/>
    <property type="match status" value="1"/>
</dbReference>
<dbReference type="GO" id="GO:0002100">
    <property type="term" value="P:tRNA wobble adenosine to inosine editing"/>
    <property type="evidence" value="ECO:0007669"/>
    <property type="project" value="InterPro"/>
</dbReference>
<protein>
    <recommendedName>
        <fullName evidence="1">A to I editase domain-containing protein</fullName>
    </recommendedName>
</protein>
<dbReference type="InterPro" id="IPR002466">
    <property type="entry name" value="A_deamin"/>
</dbReference>
<dbReference type="OrthoDB" id="10268011at2759"/>
<evidence type="ECO:0000313" key="2">
    <source>
        <dbReference type="EMBL" id="KAF2199111.1"/>
    </source>
</evidence>
<organism evidence="2 3">
    <name type="scientific">Delitschia confertaspora ATCC 74209</name>
    <dbReference type="NCBI Taxonomy" id="1513339"/>
    <lineage>
        <taxon>Eukaryota</taxon>
        <taxon>Fungi</taxon>
        <taxon>Dikarya</taxon>
        <taxon>Ascomycota</taxon>
        <taxon>Pezizomycotina</taxon>
        <taxon>Dothideomycetes</taxon>
        <taxon>Pleosporomycetidae</taxon>
        <taxon>Pleosporales</taxon>
        <taxon>Delitschiaceae</taxon>
        <taxon>Delitschia</taxon>
    </lineage>
</organism>
<dbReference type="EMBL" id="ML994096">
    <property type="protein sequence ID" value="KAF2199111.1"/>
    <property type="molecule type" value="Genomic_DNA"/>
</dbReference>
<sequence>MGSLERHCPIQGKDGQLTCVSLGTGMKCLPSSKIPLANGTVLHDWHAEILALRAFNRFLVDECLRLVSDPPCPSHFIRQRSPHEITPHEYQLFAIKDDVEIHMYCSEAPCGDASMELVMAAQEDPTPWTATPPSIPSSTTEAEKGLYLLRGRGHFSHLGAVRLKPSRPDAPPTLSKSCTDKLAMAQVTSALSSLTSLLFTPKNAYISSLVLPKSQYVPTATTRAFATTGRMSEASSVLAQTVGAQDSGYAFHPFSIQTTHLEFTHSRRNIPPTHKPLPSNLSAVYTPHFQETLIGGVLQGRKQFDPRGASLICRKSMWSAVAGIAALAGMPVLVEALKGVSYRDVKRASILEVRRDAKNEVKKRVLKGWMDNEGDGEFGFDGDGRV</sequence>
<proteinExistence type="predicted"/>
<comment type="caution">
    <text evidence="2">The sequence shown here is derived from an EMBL/GenBank/DDBJ whole genome shotgun (WGS) entry which is preliminary data.</text>
</comment>
<dbReference type="Proteomes" id="UP000799536">
    <property type="component" value="Unassembled WGS sequence"/>
</dbReference>
<keyword evidence="3" id="KW-1185">Reference proteome</keyword>
<dbReference type="PANTHER" id="PTHR47803:SF1">
    <property type="entry name" value="TRNA-SPECIFIC ADENOSINE DEAMINASE 1"/>
    <property type="match status" value="1"/>
</dbReference>
<dbReference type="PROSITE" id="PS50141">
    <property type="entry name" value="A_DEAMIN_EDITASE"/>
    <property type="match status" value="1"/>
</dbReference>
<dbReference type="Pfam" id="PF02137">
    <property type="entry name" value="A_deamin"/>
    <property type="match status" value="1"/>
</dbReference>
<dbReference type="GO" id="GO:0003723">
    <property type="term" value="F:RNA binding"/>
    <property type="evidence" value="ECO:0007669"/>
    <property type="project" value="InterPro"/>
</dbReference>
<dbReference type="InterPro" id="IPR042935">
    <property type="entry name" value="Tad1"/>
</dbReference>
<dbReference type="AlphaFoldDB" id="A0A9P4JGS2"/>
<dbReference type="PANTHER" id="PTHR47803">
    <property type="entry name" value="TRNA-SPECIFIC ADENOSINE DEAMINASE 1"/>
    <property type="match status" value="1"/>
</dbReference>
<feature type="domain" description="A to I editase" evidence="1">
    <location>
        <begin position="21"/>
        <end position="349"/>
    </location>
</feature>
<evidence type="ECO:0000313" key="3">
    <source>
        <dbReference type="Proteomes" id="UP000799536"/>
    </source>
</evidence>
<evidence type="ECO:0000259" key="1">
    <source>
        <dbReference type="PROSITE" id="PS50141"/>
    </source>
</evidence>